<protein>
    <submittedName>
        <fullName evidence="6">Sugar ABC transporter substrate-binding protein</fullName>
    </submittedName>
</protein>
<evidence type="ECO:0000256" key="4">
    <source>
        <dbReference type="ARBA" id="ARBA00023139"/>
    </source>
</evidence>
<evidence type="ECO:0000256" key="3">
    <source>
        <dbReference type="ARBA" id="ARBA00023136"/>
    </source>
</evidence>
<reference evidence="6" key="2">
    <citation type="submission" date="2020-09" db="EMBL/GenBank/DDBJ databases">
        <authorList>
            <person name="Sun Q."/>
            <person name="Zhou Y."/>
        </authorList>
    </citation>
    <scope>NUCLEOTIDE SEQUENCE</scope>
    <source>
        <strain evidence="6">CGMCC 4.7201</strain>
    </source>
</reference>
<dbReference type="PANTHER" id="PTHR43649:SF33">
    <property type="entry name" value="POLYGALACTURONAN_RHAMNOGALACTURONAN-BINDING PROTEIN YTCQ"/>
    <property type="match status" value="1"/>
</dbReference>
<reference evidence="6" key="1">
    <citation type="journal article" date="2014" name="Int. J. Syst. Evol. Microbiol.">
        <title>Complete genome sequence of Corynebacterium casei LMG S-19264T (=DSM 44701T), isolated from a smear-ripened cheese.</title>
        <authorList>
            <consortium name="US DOE Joint Genome Institute (JGI-PGF)"/>
            <person name="Walter F."/>
            <person name="Albersmeier A."/>
            <person name="Kalinowski J."/>
            <person name="Ruckert C."/>
        </authorList>
    </citation>
    <scope>NUCLEOTIDE SEQUENCE</scope>
    <source>
        <strain evidence="6">CGMCC 4.7201</strain>
    </source>
</reference>
<proteinExistence type="predicted"/>
<dbReference type="EMBL" id="BMMS01000001">
    <property type="protein sequence ID" value="GGO80027.1"/>
    <property type="molecule type" value="Genomic_DNA"/>
</dbReference>
<dbReference type="InterPro" id="IPR006059">
    <property type="entry name" value="SBP"/>
</dbReference>
<name>A0A917ZDV7_9ACTN</name>
<sequence>MTGGMPRRTLLGSTAAAGLAAALAGCSSDSGGGEGSAGSRRKGEKITLTFWTWVPGIDACVALWNKQNPDVQVKVEKVSPTNGAQYAKMHAALKAKNAPDLAQIEYQMVPSFLLDQGLVDLSKYGAGEHKDKFVGWQWQQSVFGDGVFAIPQDSGPMGMFYRSDLFDKWGIEPPATWAEYERAATKVRAKGAWIATFPPMAGGWFTGLAWQAGAHWFDTKGDTWIVDMTGQETRRVCDFWEGLVRGKLVKTEPDRQNAWYSDLQSGRIVTWVGAQWGNALLSGNAPGTAGKWRVAPMPQWDKGGKASANWGGSTTALMSGTKYPKDALAFAVWLNSAPESVALLPKAGVGWPAARAGSANPALDRPDDFFGGQKYNSVFAGTEQGVNTSWRWGPMMDATFQHLGDELTAAINGKGSFADALARVQRRTVDDLKAKGLKVETRT</sequence>
<dbReference type="AlphaFoldDB" id="A0A917ZDV7"/>
<organism evidence="6 7">
    <name type="scientific">Wenjunlia tyrosinilytica</name>
    <dbReference type="NCBI Taxonomy" id="1544741"/>
    <lineage>
        <taxon>Bacteria</taxon>
        <taxon>Bacillati</taxon>
        <taxon>Actinomycetota</taxon>
        <taxon>Actinomycetes</taxon>
        <taxon>Kitasatosporales</taxon>
        <taxon>Streptomycetaceae</taxon>
        <taxon>Wenjunlia</taxon>
    </lineage>
</organism>
<dbReference type="Gene3D" id="3.40.190.10">
    <property type="entry name" value="Periplasmic binding protein-like II"/>
    <property type="match status" value="1"/>
</dbReference>
<dbReference type="InterPro" id="IPR006311">
    <property type="entry name" value="TAT_signal"/>
</dbReference>
<keyword evidence="5" id="KW-0449">Lipoprotein</keyword>
<dbReference type="SUPFAM" id="SSF53850">
    <property type="entry name" value="Periplasmic binding protein-like II"/>
    <property type="match status" value="1"/>
</dbReference>
<dbReference type="RefSeq" id="WP_189129410.1">
    <property type="nucleotide sequence ID" value="NZ_BMMS01000001.1"/>
</dbReference>
<keyword evidence="3" id="KW-0472">Membrane</keyword>
<evidence type="ECO:0000256" key="1">
    <source>
        <dbReference type="ARBA" id="ARBA00022475"/>
    </source>
</evidence>
<dbReference type="InterPro" id="IPR050490">
    <property type="entry name" value="Bact_solute-bd_prot1"/>
</dbReference>
<comment type="caution">
    <text evidence="6">The sequence shown here is derived from an EMBL/GenBank/DDBJ whole genome shotgun (WGS) entry which is preliminary data.</text>
</comment>
<dbReference type="Pfam" id="PF01547">
    <property type="entry name" value="SBP_bac_1"/>
    <property type="match status" value="1"/>
</dbReference>
<evidence type="ECO:0000256" key="2">
    <source>
        <dbReference type="ARBA" id="ARBA00022729"/>
    </source>
</evidence>
<dbReference type="PROSITE" id="PS51318">
    <property type="entry name" value="TAT"/>
    <property type="match status" value="1"/>
</dbReference>
<evidence type="ECO:0000313" key="6">
    <source>
        <dbReference type="EMBL" id="GGO80027.1"/>
    </source>
</evidence>
<dbReference type="Proteomes" id="UP000641932">
    <property type="component" value="Unassembled WGS sequence"/>
</dbReference>
<dbReference type="PANTHER" id="PTHR43649">
    <property type="entry name" value="ARABINOSE-BINDING PROTEIN-RELATED"/>
    <property type="match status" value="1"/>
</dbReference>
<keyword evidence="4" id="KW-0564">Palmitate</keyword>
<keyword evidence="1" id="KW-1003">Cell membrane</keyword>
<evidence type="ECO:0000313" key="7">
    <source>
        <dbReference type="Proteomes" id="UP000641932"/>
    </source>
</evidence>
<evidence type="ECO:0000256" key="5">
    <source>
        <dbReference type="ARBA" id="ARBA00023288"/>
    </source>
</evidence>
<gene>
    <name evidence="6" type="ORF">GCM10012280_00920</name>
</gene>
<keyword evidence="7" id="KW-1185">Reference proteome</keyword>
<keyword evidence="2" id="KW-0732">Signal</keyword>
<dbReference type="PROSITE" id="PS51257">
    <property type="entry name" value="PROKAR_LIPOPROTEIN"/>
    <property type="match status" value="1"/>
</dbReference>
<accession>A0A917ZDV7</accession>